<dbReference type="Proteomes" id="UP000324748">
    <property type="component" value="Unassembled WGS sequence"/>
</dbReference>
<organism evidence="1 4">
    <name type="scientific">Puccinia graminis f. sp. tritici</name>
    <dbReference type="NCBI Taxonomy" id="56615"/>
    <lineage>
        <taxon>Eukaryota</taxon>
        <taxon>Fungi</taxon>
        <taxon>Dikarya</taxon>
        <taxon>Basidiomycota</taxon>
        <taxon>Pucciniomycotina</taxon>
        <taxon>Pucciniomycetes</taxon>
        <taxon>Pucciniales</taxon>
        <taxon>Pucciniaceae</taxon>
        <taxon>Puccinia</taxon>
    </lineage>
</organism>
<dbReference type="Proteomes" id="UP000325313">
    <property type="component" value="Unassembled WGS sequence"/>
</dbReference>
<evidence type="ECO:0000313" key="4">
    <source>
        <dbReference type="Proteomes" id="UP000325313"/>
    </source>
</evidence>
<keyword evidence="3" id="KW-1185">Reference proteome</keyword>
<reference evidence="3 4" key="1">
    <citation type="submission" date="2019-05" db="EMBL/GenBank/DDBJ databases">
        <title>Emergence of the Ug99 lineage of the wheat stem rust pathogen through somatic hybridization.</title>
        <authorList>
            <person name="Li F."/>
            <person name="Upadhyaya N.M."/>
            <person name="Sperschneider J."/>
            <person name="Matny O."/>
            <person name="Nguyen-Phuc H."/>
            <person name="Mago R."/>
            <person name="Raley C."/>
            <person name="Miller M.E."/>
            <person name="Silverstein K.A.T."/>
            <person name="Henningsen E."/>
            <person name="Hirsch C.D."/>
            <person name="Visser B."/>
            <person name="Pretorius Z.A."/>
            <person name="Steffenson B.J."/>
            <person name="Schwessinger B."/>
            <person name="Dodds P.N."/>
            <person name="Figueroa M."/>
        </authorList>
    </citation>
    <scope>NUCLEOTIDE SEQUENCE [LARGE SCALE GENOMIC DNA]</scope>
    <source>
        <strain evidence="2">21-0</strain>
        <strain evidence="1 4">Ug99</strain>
    </source>
</reference>
<accession>A0A5B0MGJ9</accession>
<dbReference type="AlphaFoldDB" id="A0A5B0MGJ9"/>
<evidence type="ECO:0000313" key="3">
    <source>
        <dbReference type="Proteomes" id="UP000324748"/>
    </source>
</evidence>
<comment type="caution">
    <text evidence="1">The sequence shown here is derived from an EMBL/GenBank/DDBJ whole genome shotgun (WGS) entry which is preliminary data.</text>
</comment>
<dbReference type="OrthoDB" id="10543100at2759"/>
<name>A0A5B0MGJ9_PUCGR</name>
<dbReference type="EMBL" id="VDEP01000471">
    <property type="protein sequence ID" value="KAA1075872.1"/>
    <property type="molecule type" value="Genomic_DNA"/>
</dbReference>
<proteinExistence type="predicted"/>
<evidence type="ECO:0000313" key="1">
    <source>
        <dbReference type="EMBL" id="KAA1075872.1"/>
    </source>
</evidence>
<protein>
    <submittedName>
        <fullName evidence="1">Uncharacterized protein</fullName>
    </submittedName>
</protein>
<evidence type="ECO:0000313" key="2">
    <source>
        <dbReference type="EMBL" id="KAA1091223.1"/>
    </source>
</evidence>
<sequence length="500" mass="58844">MTAMASGILMRWRGATSAPAIPSERGAITKEQVAIKEEETIQEYNKALPSLKKRQLRLQTKPAELKRLTDRLEWQKTKGTPQEDFKHLIKDLANLTHDTPNDLNLQQNSQRFAEKIRQLQDIFILVSPKVQSRLSDYPAKGILPTRWLSDLLQETSLSSGSKSSPKFDQLDKRHLKLQRIILQTIHYLLEKQIISGEQFRDFYREKNNIELAAMNMIATFRLEYAGQPFYPKYPRTQLILSDNYSSHLWSLFTVLEEAKTREFLYHCDKAVILYHNSYTKEIKDGFIDSIFKNDRCFRALEHQYIKHFTPKTHRNLDADLIEIHITDEDSDYSKIIQKHLENILSYFQEPKKLNEPGSEEKTMISYISWNFINENYGDIIHHYFLPVDNIYNDRLNLVSHTFQFLEEISCIQQSIDYLSAFKKRESRKQLITLKLIKSYLKIIYNKNNQFKKNILDVDLNNEIYCQLWESMNKKLHLMNSISIQKKVVNPTKQAPVSEVS</sequence>
<gene>
    <name evidence="2" type="ORF">PGT21_029122</name>
    <name evidence="1" type="ORF">PGTUg99_025264</name>
</gene>
<dbReference type="EMBL" id="VSWC01000092">
    <property type="protein sequence ID" value="KAA1091223.1"/>
    <property type="molecule type" value="Genomic_DNA"/>
</dbReference>